<dbReference type="FunFam" id="3.60.20.10:FF:000044">
    <property type="entry name" value="Probable proteasome subunit alpha type-7"/>
    <property type="match status" value="1"/>
</dbReference>
<sequence length="258" mass="28791">MTSIGTGYDLSNSVFSPDGRNFQVEYAGKAVENAGTSVGIKCKDGVVFAFEKIISSKLLVPGKNKKILSIDKHVGLIASGLIPDSRHLANRARQESKNYRSFYKSPIPIPYLVDRIGNYVQAHTCYNSVRPFGIMSIIGGVDEDGPHLYMIEPSGVYWGYLGAAAGKGRQIAKSELEKLDLPNISCRDALKEAARIIYLAHEDQKDKEFELEMSWISLTETNGRHQFVPEDLLKQAKLLAEESDEEEEEDEDEEMQEN</sequence>
<feature type="domain" description="Proteasome alpha-type subunits" evidence="5">
    <location>
        <begin position="8"/>
        <end position="30"/>
    </location>
</feature>
<proteinExistence type="inferred from homology"/>
<dbReference type="AlphaFoldDB" id="A0A1D2VI93"/>
<gene>
    <name evidence="6" type="ORF">ASCRUDRAFT_75954</name>
</gene>
<dbReference type="InterPro" id="IPR050115">
    <property type="entry name" value="Proteasome_alpha"/>
</dbReference>
<dbReference type="EMBL" id="KV454480">
    <property type="protein sequence ID" value="ODV61260.1"/>
    <property type="molecule type" value="Genomic_DNA"/>
</dbReference>
<dbReference type="GeneID" id="30966920"/>
<organism evidence="6 7">
    <name type="scientific">Ascoidea rubescens DSM 1968</name>
    <dbReference type="NCBI Taxonomy" id="1344418"/>
    <lineage>
        <taxon>Eukaryota</taxon>
        <taxon>Fungi</taxon>
        <taxon>Dikarya</taxon>
        <taxon>Ascomycota</taxon>
        <taxon>Saccharomycotina</taxon>
        <taxon>Saccharomycetes</taxon>
        <taxon>Ascoideaceae</taxon>
        <taxon>Ascoidea</taxon>
    </lineage>
</organism>
<dbReference type="Proteomes" id="UP000095038">
    <property type="component" value="Unassembled WGS sequence"/>
</dbReference>
<evidence type="ECO:0000256" key="1">
    <source>
        <dbReference type="ARBA" id="ARBA00003542"/>
    </source>
</evidence>
<dbReference type="OrthoDB" id="40134at2759"/>
<feature type="region of interest" description="Disordered" evidence="4">
    <location>
        <begin position="236"/>
        <end position="258"/>
    </location>
</feature>
<dbReference type="FunCoup" id="A0A1D2VI93">
    <property type="interactions" value="1276"/>
</dbReference>
<evidence type="ECO:0000256" key="3">
    <source>
        <dbReference type="PROSITE-ProRule" id="PRU00808"/>
    </source>
</evidence>
<dbReference type="SMART" id="SM00948">
    <property type="entry name" value="Proteasome_A_N"/>
    <property type="match status" value="1"/>
</dbReference>
<keyword evidence="2 3" id="KW-0647">Proteasome</keyword>
<dbReference type="SUPFAM" id="SSF56235">
    <property type="entry name" value="N-terminal nucleophile aminohydrolases (Ntn hydrolases)"/>
    <property type="match status" value="1"/>
</dbReference>
<feature type="compositionally biased region" description="Acidic residues" evidence="4">
    <location>
        <begin position="241"/>
        <end position="258"/>
    </location>
</feature>
<dbReference type="InParanoid" id="A0A1D2VI93"/>
<dbReference type="Gene3D" id="3.60.20.10">
    <property type="entry name" value="Glutamine Phosphoribosylpyrophosphate, subunit 1, domain 1"/>
    <property type="match status" value="1"/>
</dbReference>
<evidence type="ECO:0000313" key="6">
    <source>
        <dbReference type="EMBL" id="ODV61260.1"/>
    </source>
</evidence>
<dbReference type="GO" id="GO:0016787">
    <property type="term" value="F:hydrolase activity"/>
    <property type="evidence" value="ECO:0007669"/>
    <property type="project" value="UniProtKB-KW"/>
</dbReference>
<dbReference type="GO" id="GO:0034515">
    <property type="term" value="C:proteasome storage granule"/>
    <property type="evidence" value="ECO:0007669"/>
    <property type="project" value="EnsemblFungi"/>
</dbReference>
<keyword evidence="6" id="KW-0378">Hydrolase</keyword>
<dbReference type="PROSITE" id="PS51475">
    <property type="entry name" value="PROTEASOME_ALPHA_2"/>
    <property type="match status" value="1"/>
</dbReference>
<dbReference type="PANTHER" id="PTHR11599">
    <property type="entry name" value="PROTEASOME SUBUNIT ALPHA/BETA"/>
    <property type="match status" value="1"/>
</dbReference>
<dbReference type="GO" id="GO:0010499">
    <property type="term" value="P:proteasomal ubiquitin-independent protein catabolic process"/>
    <property type="evidence" value="ECO:0007669"/>
    <property type="project" value="EnsemblFungi"/>
</dbReference>
<comment type="similarity">
    <text evidence="3">Belongs to the peptidase T1A family.</text>
</comment>
<dbReference type="InterPro" id="IPR001353">
    <property type="entry name" value="Proteasome_sua/b"/>
</dbReference>
<dbReference type="GO" id="GO:0043161">
    <property type="term" value="P:proteasome-mediated ubiquitin-dependent protein catabolic process"/>
    <property type="evidence" value="ECO:0007669"/>
    <property type="project" value="EnsemblFungi"/>
</dbReference>
<dbReference type="CDD" id="cd03751">
    <property type="entry name" value="proteasome_alpha_type_3"/>
    <property type="match status" value="1"/>
</dbReference>
<protein>
    <submittedName>
        <fullName evidence="6">N-terminal nucleophile aminohydrolase</fullName>
    </submittedName>
</protein>
<evidence type="ECO:0000256" key="2">
    <source>
        <dbReference type="ARBA" id="ARBA00022942"/>
    </source>
</evidence>
<name>A0A1D2VI93_9ASCO</name>
<evidence type="ECO:0000313" key="7">
    <source>
        <dbReference type="Proteomes" id="UP000095038"/>
    </source>
</evidence>
<dbReference type="PROSITE" id="PS00388">
    <property type="entry name" value="PROTEASOME_ALPHA_1"/>
    <property type="match status" value="1"/>
</dbReference>
<dbReference type="GO" id="GO:0019773">
    <property type="term" value="C:proteasome core complex, alpha-subunit complex"/>
    <property type="evidence" value="ECO:0007669"/>
    <property type="project" value="UniProtKB-UniRule"/>
</dbReference>
<dbReference type="InterPro" id="IPR000426">
    <property type="entry name" value="Proteasome_asu_N"/>
</dbReference>
<dbReference type="GO" id="GO:0003729">
    <property type="term" value="F:mRNA binding"/>
    <property type="evidence" value="ECO:0007669"/>
    <property type="project" value="EnsemblFungi"/>
</dbReference>
<dbReference type="InterPro" id="IPR029055">
    <property type="entry name" value="Ntn_hydrolases_N"/>
</dbReference>
<dbReference type="Pfam" id="PF10584">
    <property type="entry name" value="Proteasome_A_N"/>
    <property type="match status" value="1"/>
</dbReference>
<evidence type="ECO:0000256" key="4">
    <source>
        <dbReference type="SAM" id="MobiDB-lite"/>
    </source>
</evidence>
<dbReference type="Pfam" id="PF00227">
    <property type="entry name" value="Proteasome"/>
    <property type="match status" value="1"/>
</dbReference>
<comment type="function">
    <text evidence="1">The proteasome degrades poly-ubiquitinated proteins in the cytoplasm and in the nucleus. It is essential for the regulated turnover of proteins and for the removal of misfolded proteins. The proteasome is a multicatalytic proteinase complex that is characterized by its ability to cleave peptides with Arg, Phe, Tyr, Leu, and Glu adjacent to the leaving group at neutral or slightly basic pH. It has an ATP-dependent proteolytic activity.</text>
</comment>
<keyword evidence="7" id="KW-1185">Reference proteome</keyword>
<reference evidence="7" key="1">
    <citation type="submission" date="2016-05" db="EMBL/GenBank/DDBJ databases">
        <title>Comparative genomics of biotechnologically important yeasts.</title>
        <authorList>
            <consortium name="DOE Joint Genome Institute"/>
            <person name="Riley R."/>
            <person name="Haridas S."/>
            <person name="Wolfe K.H."/>
            <person name="Lopes M.R."/>
            <person name="Hittinger C.T."/>
            <person name="Goker M."/>
            <person name="Salamov A."/>
            <person name="Wisecaver J."/>
            <person name="Long T.M."/>
            <person name="Aerts A.L."/>
            <person name="Barry K."/>
            <person name="Choi C."/>
            <person name="Clum A."/>
            <person name="Coughlan A.Y."/>
            <person name="Deshpande S."/>
            <person name="Douglass A.P."/>
            <person name="Hanson S.J."/>
            <person name="Klenk H.-P."/>
            <person name="Labutti K."/>
            <person name="Lapidus A."/>
            <person name="Lindquist E."/>
            <person name="Lipzen A."/>
            <person name="Meier-Kolthoff J.P."/>
            <person name="Ohm R.A."/>
            <person name="Otillar R.P."/>
            <person name="Pangilinan J."/>
            <person name="Peng Y."/>
            <person name="Rokas A."/>
            <person name="Rosa C.A."/>
            <person name="Scheuner C."/>
            <person name="Sibirny A.A."/>
            <person name="Slot J.C."/>
            <person name="Stielow J.B."/>
            <person name="Sun H."/>
            <person name="Kurtzman C.P."/>
            <person name="Blackwell M."/>
            <person name="Grigoriev I.V."/>
            <person name="Jeffries T.W."/>
        </authorList>
    </citation>
    <scope>NUCLEOTIDE SEQUENCE [LARGE SCALE GENOMIC DNA]</scope>
    <source>
        <strain evidence="7">DSM 1968</strain>
    </source>
</reference>
<dbReference type="STRING" id="1344418.A0A1D2VI93"/>
<accession>A0A1D2VI93</accession>
<dbReference type="RefSeq" id="XP_020047567.1">
    <property type="nucleotide sequence ID" value="XM_020193284.1"/>
</dbReference>
<dbReference type="InterPro" id="IPR023332">
    <property type="entry name" value="Proteasome_alpha-type"/>
</dbReference>
<evidence type="ECO:0000259" key="5">
    <source>
        <dbReference type="PROSITE" id="PS00388"/>
    </source>
</evidence>